<feature type="non-terminal residue" evidence="1">
    <location>
        <position position="134"/>
    </location>
</feature>
<proteinExistence type="predicted"/>
<name>A0ACA9RYM5_9GLOM</name>
<gene>
    <name evidence="1" type="ORF">RPERSI_LOCUS24816</name>
</gene>
<keyword evidence="2" id="KW-1185">Reference proteome</keyword>
<dbReference type="Proteomes" id="UP000789920">
    <property type="component" value="Unassembled WGS sequence"/>
</dbReference>
<sequence length="134" mass="15602">NSSNSSLSSFQRLLLHTVAECDISAQETCYLLLGISLYHFSRQFVTLNLNRKTPRWFCGTESKNFVPTSKVGQTEKLPLQKLCNGQWKKYECENIVRIWTKLSSQCNSSQWEEFCHIKVMLHVCHRSLQQLTEN</sequence>
<organism evidence="1 2">
    <name type="scientific">Racocetra persica</name>
    <dbReference type="NCBI Taxonomy" id="160502"/>
    <lineage>
        <taxon>Eukaryota</taxon>
        <taxon>Fungi</taxon>
        <taxon>Fungi incertae sedis</taxon>
        <taxon>Mucoromycota</taxon>
        <taxon>Glomeromycotina</taxon>
        <taxon>Glomeromycetes</taxon>
        <taxon>Diversisporales</taxon>
        <taxon>Gigasporaceae</taxon>
        <taxon>Racocetra</taxon>
    </lineage>
</organism>
<comment type="caution">
    <text evidence="1">The sequence shown here is derived from an EMBL/GenBank/DDBJ whole genome shotgun (WGS) entry which is preliminary data.</text>
</comment>
<accession>A0ACA9RYM5</accession>
<reference evidence="1" key="1">
    <citation type="submission" date="2021-06" db="EMBL/GenBank/DDBJ databases">
        <authorList>
            <person name="Kallberg Y."/>
            <person name="Tangrot J."/>
            <person name="Rosling A."/>
        </authorList>
    </citation>
    <scope>NUCLEOTIDE SEQUENCE</scope>
    <source>
        <strain evidence="1">MA461A</strain>
    </source>
</reference>
<protein>
    <submittedName>
        <fullName evidence="1">10654_t:CDS:1</fullName>
    </submittedName>
</protein>
<evidence type="ECO:0000313" key="1">
    <source>
        <dbReference type="EMBL" id="CAG8817991.1"/>
    </source>
</evidence>
<feature type="non-terminal residue" evidence="1">
    <location>
        <position position="1"/>
    </location>
</feature>
<evidence type="ECO:0000313" key="2">
    <source>
        <dbReference type="Proteomes" id="UP000789920"/>
    </source>
</evidence>
<dbReference type="EMBL" id="CAJVQC010080453">
    <property type="protein sequence ID" value="CAG8817991.1"/>
    <property type="molecule type" value="Genomic_DNA"/>
</dbReference>